<sequence>MAALAAAATAHEVVLPSSFGVLPQPLAPLPPLPPPLLYRTGLGLDLDVPVVLPGVPVSDHVTPVLRAGAPAILLLPQTSSSGVYHLSDTHHQFPPFLENVVNRVQNLFSSYVQVDPFNVPFATSRPTAPALLTTPTAATATAPPAGTTASPGDGSTAAITTTTTTTTTARTHGRGINVRLLAGGPAGSGPSAPNLPRDVELLDGRLQQQRQQQVATGAGPGQPVAFASATAQVHQPDGDSYLPANNNNNKGGGNGAVDERPPPLPRPEDRPYGSRGQQHPQHRGRAPQRPSHSPADASYYRRP</sequence>
<organism evidence="2 3">
    <name type="scientific">Megalurothrips usitatus</name>
    <name type="common">bean blossom thrips</name>
    <dbReference type="NCBI Taxonomy" id="439358"/>
    <lineage>
        <taxon>Eukaryota</taxon>
        <taxon>Metazoa</taxon>
        <taxon>Ecdysozoa</taxon>
        <taxon>Arthropoda</taxon>
        <taxon>Hexapoda</taxon>
        <taxon>Insecta</taxon>
        <taxon>Pterygota</taxon>
        <taxon>Neoptera</taxon>
        <taxon>Paraneoptera</taxon>
        <taxon>Thysanoptera</taxon>
        <taxon>Terebrantia</taxon>
        <taxon>Thripoidea</taxon>
        <taxon>Thripidae</taxon>
        <taxon>Megalurothrips</taxon>
    </lineage>
</organism>
<keyword evidence="3" id="KW-1185">Reference proteome</keyword>
<evidence type="ECO:0000313" key="3">
    <source>
        <dbReference type="Proteomes" id="UP001075354"/>
    </source>
</evidence>
<dbReference type="AlphaFoldDB" id="A0AAV7XTL7"/>
<gene>
    <name evidence="2" type="ORF">ONE63_006827</name>
</gene>
<comment type="caution">
    <text evidence="2">The sequence shown here is derived from an EMBL/GenBank/DDBJ whole genome shotgun (WGS) entry which is preliminary data.</text>
</comment>
<protein>
    <submittedName>
        <fullName evidence="2">Uncharacterized protein</fullName>
    </submittedName>
</protein>
<reference evidence="2" key="1">
    <citation type="submission" date="2022-12" db="EMBL/GenBank/DDBJ databases">
        <title>Chromosome-level genome assembly of the bean flower thrips Megalurothrips usitatus.</title>
        <authorList>
            <person name="Ma L."/>
            <person name="Liu Q."/>
            <person name="Li H."/>
            <person name="Cai W."/>
        </authorList>
    </citation>
    <scope>NUCLEOTIDE SEQUENCE</scope>
    <source>
        <strain evidence="2">Cailab_2022a</strain>
    </source>
</reference>
<feature type="region of interest" description="Disordered" evidence="1">
    <location>
        <begin position="135"/>
        <end position="155"/>
    </location>
</feature>
<dbReference type="Proteomes" id="UP001075354">
    <property type="component" value="Chromosome 4"/>
</dbReference>
<feature type="compositionally biased region" description="Basic and acidic residues" evidence="1">
    <location>
        <begin position="257"/>
        <end position="272"/>
    </location>
</feature>
<proteinExistence type="predicted"/>
<dbReference type="EMBL" id="JAPTSV010000004">
    <property type="protein sequence ID" value="KAJ1528413.1"/>
    <property type="molecule type" value="Genomic_DNA"/>
</dbReference>
<accession>A0AAV7XTL7</accession>
<feature type="region of interest" description="Disordered" evidence="1">
    <location>
        <begin position="230"/>
        <end position="303"/>
    </location>
</feature>
<evidence type="ECO:0000256" key="1">
    <source>
        <dbReference type="SAM" id="MobiDB-lite"/>
    </source>
</evidence>
<evidence type="ECO:0000313" key="2">
    <source>
        <dbReference type="EMBL" id="KAJ1528413.1"/>
    </source>
</evidence>
<name>A0AAV7XTL7_9NEOP</name>